<dbReference type="KEGG" id="lacs:H4075_16665"/>
<keyword evidence="3" id="KW-0238">DNA-binding</keyword>
<dbReference type="GO" id="GO:0008170">
    <property type="term" value="F:N-methyltransferase activity"/>
    <property type="evidence" value="ECO:0007669"/>
    <property type="project" value="InterPro"/>
</dbReference>
<dbReference type="InterPro" id="IPR052916">
    <property type="entry name" value="Type-I_RE_MTase_Subunit"/>
</dbReference>
<evidence type="ECO:0000256" key="1">
    <source>
        <dbReference type="ARBA" id="ARBA00006594"/>
    </source>
</evidence>
<dbReference type="PANTHER" id="PTHR42998:SF1">
    <property type="entry name" value="TYPE I RESTRICTION ENZYME HINDI METHYLASE SUBUNIT"/>
    <property type="match status" value="1"/>
</dbReference>
<gene>
    <name evidence="5" type="ORF">H4075_16665</name>
</gene>
<evidence type="ECO:0000256" key="3">
    <source>
        <dbReference type="ARBA" id="ARBA00023125"/>
    </source>
</evidence>
<keyword evidence="2" id="KW-0680">Restriction system</keyword>
<dbReference type="InterPro" id="IPR029063">
    <property type="entry name" value="SAM-dependent_MTases_sf"/>
</dbReference>
<dbReference type="SUPFAM" id="SSF53335">
    <property type="entry name" value="S-adenosyl-L-methionine-dependent methyltransferases"/>
    <property type="match status" value="1"/>
</dbReference>
<dbReference type="RefSeq" id="WP_182801960.1">
    <property type="nucleotide sequence ID" value="NZ_CP060007.1"/>
</dbReference>
<evidence type="ECO:0000313" key="6">
    <source>
        <dbReference type="Proteomes" id="UP000515344"/>
    </source>
</evidence>
<dbReference type="InterPro" id="IPR044946">
    <property type="entry name" value="Restrct_endonuc_typeI_TRD_sf"/>
</dbReference>
<sequence>MAKAKVKNKYCSQNDFHNEADIEQVFVRRLLEDFGFSDSDIRPKNALSQLTVGGMRGSGYERYRPDFAIKLGTKIVTIIEVKAPTENLKNHFWQPAAYTRLINGEYRGSNPVKFFILTNGLEFWVYNWDENNPFLKLDFSDFEDSNTNFKKLSKLLAKSNLGKNTEGYSGDIIKFTKNNLSEVNQAFSWCHQHIYRKDNISQSEAFSEFVKLISLKLLSDRKIKEEFPGVLAEDYFEIPAKKVKFSTHWIQSQKGNTVNPIDNIQFQQFINEMEREIAKGERKRIFEKEDHIRLKEETILGVVKKLESIYLFGIDADLNGRLFETFLNATMRGKDLGQYFTPRSVVKLGVKLCQIKVLSNKHGIAHTDTIMDACCGTGGFLIDVLADMWKKVDEKTNLSNSDKDLVKKSIANNNLIGIDISSGPNLSRVARLNMYLHGDGGTRIFHTDALDKELLEFDTDSNELVMEKRQLRSILQDQNLVDIVLTNPPFAKVYERETENEKRILGSYEIGKGEGGVLRNSIKSSLLFIERYYDILKPGGKLVTIIDDGILSGKDYGWFRNYIRSRFLIKAVISMPGDAFQRSKARVKTSYLIAEKRTTEQQEQPPVFMYPCKFVGVDDSARQRTLPIDAMNREKAREEIQVLVDEYEKFQNGNGNSKYIVDASRIEDRMDVKNCLMKIGRSVSLWKRKGYNIFPIQEVLEEKKFSDDDIIFTKDCDDFVTLLLVRYSGLAEAGEEIVASDTTYSKLYRVRSGDLVISNIAASYGSMAVVPLELDGCVVSNEYTILRTKKGFHPNIVQIILRSPEIRSDILLGSTGANRTRMKWDLIKNISIPYPDGQLEKKILGLIDKAEEAKKLAQRTAEESVFTLENSFNLNNTQALDVIAAFKPPK</sequence>
<dbReference type="SUPFAM" id="SSF116734">
    <property type="entry name" value="DNA methylase specificity domain"/>
    <property type="match status" value="1"/>
</dbReference>
<keyword evidence="6" id="KW-1185">Reference proteome</keyword>
<dbReference type="REBASE" id="677721">
    <property type="entry name" value="M.LspS1366ORF16665P"/>
</dbReference>
<dbReference type="EMBL" id="CP060007">
    <property type="protein sequence ID" value="QNA43698.1"/>
    <property type="molecule type" value="Genomic_DNA"/>
</dbReference>
<dbReference type="GO" id="GO:0003677">
    <property type="term" value="F:DNA binding"/>
    <property type="evidence" value="ECO:0007669"/>
    <property type="project" value="UniProtKB-KW"/>
</dbReference>
<dbReference type="Gene3D" id="3.90.220.20">
    <property type="entry name" value="DNA methylase specificity domains"/>
    <property type="match status" value="1"/>
</dbReference>
<keyword evidence="5" id="KW-0808">Transferase</keyword>
<comment type="similarity">
    <text evidence="1">Belongs to the N(4)/N(6)-methyltransferase family.</text>
</comment>
<evidence type="ECO:0000256" key="2">
    <source>
        <dbReference type="ARBA" id="ARBA00022747"/>
    </source>
</evidence>
<dbReference type="Proteomes" id="UP000515344">
    <property type="component" value="Chromosome"/>
</dbReference>
<proteinExistence type="inferred from homology"/>
<dbReference type="Gene3D" id="3.90.1570.30">
    <property type="match status" value="1"/>
</dbReference>
<protein>
    <submittedName>
        <fullName evidence="5">N-6 DNA methylase</fullName>
    </submittedName>
</protein>
<dbReference type="Gene3D" id="3.40.50.150">
    <property type="entry name" value="Vaccinia Virus protein VP39"/>
    <property type="match status" value="1"/>
</dbReference>
<evidence type="ECO:0000259" key="4">
    <source>
        <dbReference type="Pfam" id="PF02384"/>
    </source>
</evidence>
<dbReference type="PRINTS" id="PR00507">
    <property type="entry name" value="N12N6MTFRASE"/>
</dbReference>
<dbReference type="GO" id="GO:0032259">
    <property type="term" value="P:methylation"/>
    <property type="evidence" value="ECO:0007669"/>
    <property type="project" value="UniProtKB-KW"/>
</dbReference>
<organism evidence="5 6">
    <name type="scientific">Lacibacter sediminis</name>
    <dbReference type="NCBI Taxonomy" id="2760713"/>
    <lineage>
        <taxon>Bacteria</taxon>
        <taxon>Pseudomonadati</taxon>
        <taxon>Bacteroidota</taxon>
        <taxon>Chitinophagia</taxon>
        <taxon>Chitinophagales</taxon>
        <taxon>Chitinophagaceae</taxon>
        <taxon>Lacibacter</taxon>
    </lineage>
</organism>
<dbReference type="InterPro" id="IPR003356">
    <property type="entry name" value="DNA_methylase_A-5"/>
</dbReference>
<feature type="domain" description="DNA methylase adenine-specific" evidence="4">
    <location>
        <begin position="316"/>
        <end position="658"/>
    </location>
</feature>
<accession>A0A7G5XDZ5</accession>
<evidence type="ECO:0000313" key="5">
    <source>
        <dbReference type="EMBL" id="QNA43698.1"/>
    </source>
</evidence>
<dbReference type="Pfam" id="PF02384">
    <property type="entry name" value="N6_Mtase"/>
    <property type="match status" value="1"/>
</dbReference>
<reference evidence="6" key="1">
    <citation type="submission" date="2020-08" db="EMBL/GenBank/DDBJ databases">
        <title>Lacibacter sp. S13-6-6 genome sequencing.</title>
        <authorList>
            <person name="Jin L."/>
        </authorList>
    </citation>
    <scope>NUCLEOTIDE SEQUENCE [LARGE SCALE GENOMIC DNA]</scope>
    <source>
        <strain evidence="6">S13-6-6</strain>
    </source>
</reference>
<dbReference type="PANTHER" id="PTHR42998">
    <property type="entry name" value="TYPE I RESTRICTION ENZYME HINDVIIP M PROTEIN-RELATED"/>
    <property type="match status" value="1"/>
</dbReference>
<dbReference type="AlphaFoldDB" id="A0A7G5XDZ5"/>
<name>A0A7G5XDZ5_9BACT</name>
<keyword evidence="5" id="KW-0489">Methyltransferase</keyword>
<dbReference type="GO" id="GO:0009307">
    <property type="term" value="P:DNA restriction-modification system"/>
    <property type="evidence" value="ECO:0007669"/>
    <property type="project" value="UniProtKB-KW"/>
</dbReference>